<organism evidence="1 2">
    <name type="scientific">Podospora didyma</name>
    <dbReference type="NCBI Taxonomy" id="330526"/>
    <lineage>
        <taxon>Eukaryota</taxon>
        <taxon>Fungi</taxon>
        <taxon>Dikarya</taxon>
        <taxon>Ascomycota</taxon>
        <taxon>Pezizomycotina</taxon>
        <taxon>Sordariomycetes</taxon>
        <taxon>Sordariomycetidae</taxon>
        <taxon>Sordariales</taxon>
        <taxon>Podosporaceae</taxon>
        <taxon>Podospora</taxon>
    </lineage>
</organism>
<dbReference type="SUPFAM" id="SSF54427">
    <property type="entry name" value="NTF2-like"/>
    <property type="match status" value="1"/>
</dbReference>
<sequence>MSSYPTEPVFIIHAEDWQQQKQNHPLMQYLHKHKNMFDAQDFDACTQLYTPDFKFTKSTGETFHGKHAVDAFHSEYEKYGSHEHEVKFGVIIDTPDGYVLWGQCDVFVDLPGHSTSKKAKDSSGRDWDCVAHLAFQLDIQGKGDSECRYKSLRFFVNPLPVALEAIKRGLLTAEDAVHGRFSSH</sequence>
<evidence type="ECO:0008006" key="3">
    <source>
        <dbReference type="Google" id="ProtNLM"/>
    </source>
</evidence>
<protein>
    <recommendedName>
        <fullName evidence="3">SnoaL-like domain-containing protein</fullName>
    </recommendedName>
</protein>
<name>A0AAE0P869_9PEZI</name>
<evidence type="ECO:0000313" key="1">
    <source>
        <dbReference type="EMBL" id="KAK3395163.1"/>
    </source>
</evidence>
<dbReference type="Proteomes" id="UP001285441">
    <property type="component" value="Unassembled WGS sequence"/>
</dbReference>
<accession>A0AAE0P869</accession>
<dbReference type="InterPro" id="IPR032710">
    <property type="entry name" value="NTF2-like_dom_sf"/>
</dbReference>
<evidence type="ECO:0000313" key="2">
    <source>
        <dbReference type="Proteomes" id="UP001285441"/>
    </source>
</evidence>
<proteinExistence type="predicted"/>
<reference evidence="1" key="1">
    <citation type="journal article" date="2023" name="Mol. Phylogenet. Evol.">
        <title>Genome-scale phylogeny and comparative genomics of the fungal order Sordariales.</title>
        <authorList>
            <person name="Hensen N."/>
            <person name="Bonometti L."/>
            <person name="Westerberg I."/>
            <person name="Brannstrom I.O."/>
            <person name="Guillou S."/>
            <person name="Cros-Aarteil S."/>
            <person name="Calhoun S."/>
            <person name="Haridas S."/>
            <person name="Kuo A."/>
            <person name="Mondo S."/>
            <person name="Pangilinan J."/>
            <person name="Riley R."/>
            <person name="LaButti K."/>
            <person name="Andreopoulos B."/>
            <person name="Lipzen A."/>
            <person name="Chen C."/>
            <person name="Yan M."/>
            <person name="Daum C."/>
            <person name="Ng V."/>
            <person name="Clum A."/>
            <person name="Steindorff A."/>
            <person name="Ohm R.A."/>
            <person name="Martin F."/>
            <person name="Silar P."/>
            <person name="Natvig D.O."/>
            <person name="Lalanne C."/>
            <person name="Gautier V."/>
            <person name="Ament-Velasquez S.L."/>
            <person name="Kruys A."/>
            <person name="Hutchinson M.I."/>
            <person name="Powell A.J."/>
            <person name="Barry K."/>
            <person name="Miller A.N."/>
            <person name="Grigoriev I.V."/>
            <person name="Debuchy R."/>
            <person name="Gladieux P."/>
            <person name="Hiltunen Thoren M."/>
            <person name="Johannesson H."/>
        </authorList>
    </citation>
    <scope>NUCLEOTIDE SEQUENCE</scope>
    <source>
        <strain evidence="1">CBS 232.78</strain>
    </source>
</reference>
<dbReference type="EMBL" id="JAULSW010000001">
    <property type="protein sequence ID" value="KAK3395163.1"/>
    <property type="molecule type" value="Genomic_DNA"/>
</dbReference>
<keyword evidence="2" id="KW-1185">Reference proteome</keyword>
<dbReference type="AlphaFoldDB" id="A0AAE0P869"/>
<gene>
    <name evidence="1" type="ORF">B0H63DRAFT_556237</name>
</gene>
<dbReference type="Gene3D" id="3.10.450.50">
    <property type="match status" value="1"/>
</dbReference>
<reference evidence="1" key="2">
    <citation type="submission" date="2023-06" db="EMBL/GenBank/DDBJ databases">
        <authorList>
            <consortium name="Lawrence Berkeley National Laboratory"/>
            <person name="Haridas S."/>
            <person name="Hensen N."/>
            <person name="Bonometti L."/>
            <person name="Westerberg I."/>
            <person name="Brannstrom I.O."/>
            <person name="Guillou S."/>
            <person name="Cros-Aarteil S."/>
            <person name="Calhoun S."/>
            <person name="Kuo A."/>
            <person name="Mondo S."/>
            <person name="Pangilinan J."/>
            <person name="Riley R."/>
            <person name="LaButti K."/>
            <person name="Andreopoulos B."/>
            <person name="Lipzen A."/>
            <person name="Chen C."/>
            <person name="Yanf M."/>
            <person name="Daum C."/>
            <person name="Ng V."/>
            <person name="Clum A."/>
            <person name="Steindorff A."/>
            <person name="Ohm R."/>
            <person name="Martin F."/>
            <person name="Silar P."/>
            <person name="Natvig D."/>
            <person name="Lalanne C."/>
            <person name="Gautier V."/>
            <person name="Ament-velasquez S.L."/>
            <person name="Kruys A."/>
            <person name="Hutchinson M.I."/>
            <person name="Powell A.J."/>
            <person name="Barry K."/>
            <person name="Miller A.N."/>
            <person name="Grigoriev I.V."/>
            <person name="Debuchy R."/>
            <person name="Gladieux P."/>
            <person name="Thoren M.H."/>
            <person name="Johannesson H."/>
        </authorList>
    </citation>
    <scope>NUCLEOTIDE SEQUENCE</scope>
    <source>
        <strain evidence="1">CBS 232.78</strain>
    </source>
</reference>
<comment type="caution">
    <text evidence="1">The sequence shown here is derived from an EMBL/GenBank/DDBJ whole genome shotgun (WGS) entry which is preliminary data.</text>
</comment>